<protein>
    <submittedName>
        <fullName evidence="2">Uncharacterized protein</fullName>
    </submittedName>
</protein>
<reference evidence="2" key="1">
    <citation type="submission" date="2022-11" db="EMBL/GenBank/DDBJ databases">
        <authorList>
            <person name="Kikuchi T."/>
        </authorList>
    </citation>
    <scope>NUCLEOTIDE SEQUENCE</scope>
    <source>
        <strain evidence="2">PS1010</strain>
    </source>
</reference>
<feature type="signal peptide" evidence="1">
    <location>
        <begin position="1"/>
        <end position="16"/>
    </location>
</feature>
<gene>
    <name evidence="2" type="ORF">CAMP_LOCUS19239</name>
</gene>
<comment type="caution">
    <text evidence="2">The sequence shown here is derived from an EMBL/GenBank/DDBJ whole genome shotgun (WGS) entry which is preliminary data.</text>
</comment>
<name>A0A9P1J5C2_9PELO</name>
<evidence type="ECO:0000256" key="1">
    <source>
        <dbReference type="SAM" id="SignalP"/>
    </source>
</evidence>
<dbReference type="Proteomes" id="UP001152747">
    <property type="component" value="Unassembled WGS sequence"/>
</dbReference>
<organism evidence="2 3">
    <name type="scientific">Caenorhabditis angaria</name>
    <dbReference type="NCBI Taxonomy" id="860376"/>
    <lineage>
        <taxon>Eukaryota</taxon>
        <taxon>Metazoa</taxon>
        <taxon>Ecdysozoa</taxon>
        <taxon>Nematoda</taxon>
        <taxon>Chromadorea</taxon>
        <taxon>Rhabditida</taxon>
        <taxon>Rhabditina</taxon>
        <taxon>Rhabditomorpha</taxon>
        <taxon>Rhabditoidea</taxon>
        <taxon>Rhabditidae</taxon>
        <taxon>Peloderinae</taxon>
        <taxon>Caenorhabditis</taxon>
    </lineage>
</organism>
<proteinExistence type="predicted"/>
<keyword evidence="1" id="KW-0732">Signal</keyword>
<feature type="chain" id="PRO_5040357127" evidence="1">
    <location>
        <begin position="17"/>
        <end position="125"/>
    </location>
</feature>
<keyword evidence="3" id="KW-1185">Reference proteome</keyword>
<sequence>MRFAFIILSIFAIALSSNLDPYSETEKFLSNAWDHLKAKNYTIIDPEFYAIIDYVRYNKEQFINMYLKNGIFPDKMPKRNVTNAIFDEKGMLVFDTNDQGNMQKNFAKPNANITGGYALFRFDAV</sequence>
<accession>A0A9P1J5C2</accession>
<dbReference type="EMBL" id="CANHGI010000006">
    <property type="protein sequence ID" value="CAI5456602.1"/>
    <property type="molecule type" value="Genomic_DNA"/>
</dbReference>
<evidence type="ECO:0000313" key="3">
    <source>
        <dbReference type="Proteomes" id="UP001152747"/>
    </source>
</evidence>
<dbReference type="AlphaFoldDB" id="A0A9P1J5C2"/>
<evidence type="ECO:0000313" key="2">
    <source>
        <dbReference type="EMBL" id="CAI5456602.1"/>
    </source>
</evidence>